<gene>
    <name evidence="2" type="ORF">SAMN04487910_2382</name>
</gene>
<dbReference type="NCBIfam" id="NF040639">
    <property type="entry name" value="LETM1_rel_film"/>
    <property type="match status" value="1"/>
</dbReference>
<evidence type="ECO:0000259" key="1">
    <source>
        <dbReference type="Pfam" id="PF07766"/>
    </source>
</evidence>
<keyword evidence="3" id="KW-1185">Reference proteome</keyword>
<dbReference type="OrthoDB" id="1421172at2"/>
<proteinExistence type="predicted"/>
<dbReference type="Proteomes" id="UP000198521">
    <property type="component" value="Unassembled WGS sequence"/>
</dbReference>
<dbReference type="AlphaFoldDB" id="A0A1H7Q1Q9"/>
<organism evidence="2 3">
    <name type="scientific">Aquimarina amphilecti</name>
    <dbReference type="NCBI Taxonomy" id="1038014"/>
    <lineage>
        <taxon>Bacteria</taxon>
        <taxon>Pseudomonadati</taxon>
        <taxon>Bacteroidota</taxon>
        <taxon>Flavobacteriia</taxon>
        <taxon>Flavobacteriales</taxon>
        <taxon>Flavobacteriaceae</taxon>
        <taxon>Aquimarina</taxon>
    </lineage>
</organism>
<dbReference type="EMBL" id="FOAB01000004">
    <property type="protein sequence ID" value="SEL41415.1"/>
    <property type="molecule type" value="Genomic_DNA"/>
</dbReference>
<dbReference type="STRING" id="1038014.SAMN04487910_2382"/>
<name>A0A1H7Q1Q9_AQUAM</name>
<dbReference type="InterPro" id="IPR033122">
    <property type="entry name" value="LETM1-like_RBD"/>
</dbReference>
<dbReference type="GO" id="GO:0043022">
    <property type="term" value="F:ribosome binding"/>
    <property type="evidence" value="ECO:0007669"/>
    <property type="project" value="InterPro"/>
</dbReference>
<feature type="domain" description="Letm1 RBD" evidence="1">
    <location>
        <begin position="340"/>
        <end position="392"/>
    </location>
</feature>
<evidence type="ECO:0000313" key="2">
    <source>
        <dbReference type="EMBL" id="SEL41415.1"/>
    </source>
</evidence>
<dbReference type="Pfam" id="PF07766">
    <property type="entry name" value="LETM1_RBD"/>
    <property type="match status" value="1"/>
</dbReference>
<sequence length="393" mass="45383">MNPSTAGWIDKFLRDFDIDSLSLSSLDELYLELRNVGFIYGTSVEIALSYDSEITYSEEEKTKINLFTALVVTYYETIDNGDSKDCIKALIEFYEYLDTKKSFFSFVNALTNSKSEKLEKIINTRIQTNESIFKKNFSHLLTNALLFIDVLAFEHFLIHDKNPIEYAATLEEALTNIVFLALNSKIEKDNYYELLVKLFASSVRYTKVNTDEDASFDQIELESYTDELEKRYILDLTSLAVWNDKEVDLGEQDFMRALGAELIIPNQWVKESLHSVQLFVKEHKEEISFFNYSNPAHHFYKQTSRTVSILILRNKKRLIKEISESKDLMILLGQSAIRDLSKEEKQQMKQQLLDVCKTIPSLAIFILPGGSLLLPLLVKFIPQLLPSAFNENK</sequence>
<reference evidence="2 3" key="1">
    <citation type="submission" date="2016-10" db="EMBL/GenBank/DDBJ databases">
        <authorList>
            <person name="de Groot N.N."/>
        </authorList>
    </citation>
    <scope>NUCLEOTIDE SEQUENCE [LARGE SCALE GENOMIC DNA]</scope>
    <source>
        <strain evidence="2 3">DSM 25232</strain>
    </source>
</reference>
<accession>A0A1H7Q1Q9</accession>
<dbReference type="RefSeq" id="WP_091408589.1">
    <property type="nucleotide sequence ID" value="NZ_FOAB01000004.1"/>
</dbReference>
<evidence type="ECO:0000313" key="3">
    <source>
        <dbReference type="Proteomes" id="UP000198521"/>
    </source>
</evidence>
<protein>
    <submittedName>
        <fullName evidence="2">LETM1-like protein</fullName>
    </submittedName>
</protein>